<dbReference type="EMBL" id="JAMXLR010000092">
    <property type="protein sequence ID" value="MCO6047868.1"/>
    <property type="molecule type" value="Genomic_DNA"/>
</dbReference>
<protein>
    <submittedName>
        <fullName evidence="3">Uncharacterized protein</fullName>
    </submittedName>
</protein>
<reference evidence="3" key="1">
    <citation type="submission" date="2022-06" db="EMBL/GenBank/DDBJ databases">
        <title>Aeoliella straminimaris, a novel planctomycete from sediments.</title>
        <authorList>
            <person name="Vitorino I.R."/>
            <person name="Lage O.M."/>
        </authorList>
    </citation>
    <scope>NUCLEOTIDE SEQUENCE</scope>
    <source>
        <strain evidence="3">ICT_H6.2</strain>
    </source>
</reference>
<feature type="region of interest" description="Disordered" evidence="1">
    <location>
        <begin position="100"/>
        <end position="119"/>
    </location>
</feature>
<feature type="region of interest" description="Disordered" evidence="1">
    <location>
        <begin position="36"/>
        <end position="63"/>
    </location>
</feature>
<proteinExistence type="predicted"/>
<evidence type="ECO:0000313" key="4">
    <source>
        <dbReference type="Proteomes" id="UP001155241"/>
    </source>
</evidence>
<dbReference type="AlphaFoldDB" id="A0A9X2FGD2"/>
<dbReference type="InterPro" id="IPR046607">
    <property type="entry name" value="DUF6666"/>
</dbReference>
<feature type="signal peptide" evidence="2">
    <location>
        <begin position="1"/>
        <end position="26"/>
    </location>
</feature>
<evidence type="ECO:0000256" key="2">
    <source>
        <dbReference type="SAM" id="SignalP"/>
    </source>
</evidence>
<keyword evidence="4" id="KW-1185">Reference proteome</keyword>
<organism evidence="3 4">
    <name type="scientific">Aeoliella straminimaris</name>
    <dbReference type="NCBI Taxonomy" id="2954799"/>
    <lineage>
        <taxon>Bacteria</taxon>
        <taxon>Pseudomonadati</taxon>
        <taxon>Planctomycetota</taxon>
        <taxon>Planctomycetia</taxon>
        <taxon>Pirellulales</taxon>
        <taxon>Lacipirellulaceae</taxon>
        <taxon>Aeoliella</taxon>
    </lineage>
</organism>
<comment type="caution">
    <text evidence="3">The sequence shown here is derived from an EMBL/GenBank/DDBJ whole genome shotgun (WGS) entry which is preliminary data.</text>
</comment>
<keyword evidence="2" id="KW-0732">Signal</keyword>
<evidence type="ECO:0000313" key="3">
    <source>
        <dbReference type="EMBL" id="MCO6047868.1"/>
    </source>
</evidence>
<sequence length="535" mass="58219">MQRLPNCIATTSLAVLTALVFSTAHAQQLQWVHNSQLKSSSRQQTPVRVASAPQPRQAKEVQLPAKQPTFRQPQSFRQAEPAKPLTTLKVAPRHETIDRQMSARQVGPEPSQHTQRVAAVPPKAVRRVQHEEGSLEPEPQQYEEIYPGAPMDSGPVMMHEGPMMMQGGPMCDCQECQSGSMYYGEAGCGCPEPSCGCVGPCGCGDGCYLGEPGCAASYGYEPVCGVPYSEPDCAAECCGDCVDGCCTCGDACCGDSCCDDCPPWPQALFGCDQRGCVPILWAPPIKEFALFGGVQGFKGPLDNGRDGGNFGFHEGFNLGGKMAWLPWPGLGYQVGWQATQNQLSGDFATESDGAHSQQFLTAGLFHRNRLGLQYGVVWDWLTDERQGSHDFGQVRGQLGFKNCMSREWGFMFSANTNENQIGTTTYNAANQYLFYYRLLGQQGGDCRAFAGFTGDSNAVLGSDFHLPVTNSWALEGNWRYLVAEGGSEGSGAHDEGWNIGLNLVWHYGCRAKSWNNRPYRPMFDVANNGSLIVVD</sequence>
<accession>A0A9X2FGD2</accession>
<dbReference type="RefSeq" id="WP_252855974.1">
    <property type="nucleotide sequence ID" value="NZ_JAMXLR010000092.1"/>
</dbReference>
<evidence type="ECO:0000256" key="1">
    <source>
        <dbReference type="SAM" id="MobiDB-lite"/>
    </source>
</evidence>
<dbReference type="Pfam" id="PF20371">
    <property type="entry name" value="DUF6666"/>
    <property type="match status" value="1"/>
</dbReference>
<feature type="chain" id="PRO_5040896972" evidence="2">
    <location>
        <begin position="27"/>
        <end position="535"/>
    </location>
</feature>
<name>A0A9X2FGD2_9BACT</name>
<feature type="compositionally biased region" description="Polar residues" evidence="1">
    <location>
        <begin position="36"/>
        <end position="46"/>
    </location>
</feature>
<dbReference type="Proteomes" id="UP001155241">
    <property type="component" value="Unassembled WGS sequence"/>
</dbReference>
<gene>
    <name evidence="3" type="ORF">NG895_28520</name>
</gene>